<name>A0A1W1VUR7_9DEIO</name>
<gene>
    <name evidence="2" type="ORF">SAMN00790413_06290</name>
</gene>
<keyword evidence="1" id="KW-0812">Transmembrane</keyword>
<evidence type="ECO:0000256" key="1">
    <source>
        <dbReference type="SAM" id="Phobius"/>
    </source>
</evidence>
<dbReference type="Proteomes" id="UP000192582">
    <property type="component" value="Unassembled WGS sequence"/>
</dbReference>
<keyword evidence="1" id="KW-1133">Transmembrane helix</keyword>
<accession>A0A1W1VUR7</accession>
<keyword evidence="3" id="KW-1185">Reference proteome</keyword>
<feature type="transmembrane region" description="Helical" evidence="1">
    <location>
        <begin position="114"/>
        <end position="131"/>
    </location>
</feature>
<dbReference type="AlphaFoldDB" id="A0A1W1VUR7"/>
<dbReference type="EMBL" id="FWWU01000010">
    <property type="protein sequence ID" value="SMB97013.1"/>
    <property type="molecule type" value="Genomic_DNA"/>
</dbReference>
<proteinExistence type="predicted"/>
<feature type="transmembrane region" description="Helical" evidence="1">
    <location>
        <begin position="84"/>
        <end position="102"/>
    </location>
</feature>
<protein>
    <submittedName>
        <fullName evidence="2">Uncharacterized protein</fullName>
    </submittedName>
</protein>
<evidence type="ECO:0000313" key="3">
    <source>
        <dbReference type="Proteomes" id="UP000192582"/>
    </source>
</evidence>
<dbReference type="RefSeq" id="WP_139807140.1">
    <property type="nucleotide sequence ID" value="NZ_FWWU01000010.1"/>
</dbReference>
<reference evidence="2 3" key="1">
    <citation type="submission" date="2017-04" db="EMBL/GenBank/DDBJ databases">
        <authorList>
            <person name="Afonso C.L."/>
            <person name="Miller P.J."/>
            <person name="Scott M.A."/>
            <person name="Spackman E."/>
            <person name="Goraichik I."/>
            <person name="Dimitrov K.M."/>
            <person name="Suarez D.L."/>
            <person name="Swayne D.E."/>
        </authorList>
    </citation>
    <scope>NUCLEOTIDE SEQUENCE [LARGE SCALE GENOMIC DNA]</scope>
    <source>
        <strain evidence="2 3">KR-140</strain>
    </source>
</reference>
<organism evidence="2 3">
    <name type="scientific">Deinococcus hopiensis KR-140</name>
    <dbReference type="NCBI Taxonomy" id="695939"/>
    <lineage>
        <taxon>Bacteria</taxon>
        <taxon>Thermotogati</taxon>
        <taxon>Deinococcota</taxon>
        <taxon>Deinococci</taxon>
        <taxon>Deinococcales</taxon>
        <taxon>Deinococcaceae</taxon>
        <taxon>Deinococcus</taxon>
    </lineage>
</organism>
<dbReference type="OrthoDB" id="74134at2"/>
<dbReference type="STRING" id="695939.SAMN00790413_06290"/>
<sequence length="136" mass="15058">MTPRVRLLIPLALTYLGATSLLVGVWAQFFPRAFYDRFPGFGVWVAGDGPYNEHLVRDVGGLNLSLAVLAWFAWQNPARMDVRIVGWTALMYAVPHFVYHAKHLHTLTTHADELSSLVGLITAAACALILTRSAPR</sequence>
<keyword evidence="1" id="KW-0472">Membrane</keyword>
<evidence type="ECO:0000313" key="2">
    <source>
        <dbReference type="EMBL" id="SMB97013.1"/>
    </source>
</evidence>